<dbReference type="Gene3D" id="1.10.287.700">
    <property type="entry name" value="Helix hairpin bin"/>
    <property type="match status" value="1"/>
</dbReference>
<keyword evidence="1" id="KW-1133">Transmembrane helix</keyword>
<protein>
    <recommendedName>
        <fullName evidence="4">Alanine-rich protein</fullName>
    </recommendedName>
</protein>
<evidence type="ECO:0000313" key="3">
    <source>
        <dbReference type="Proteomes" id="UP000221011"/>
    </source>
</evidence>
<dbReference type="RefSeq" id="WP_098241770.1">
    <property type="nucleotide sequence ID" value="NZ_CP022685.1"/>
</dbReference>
<dbReference type="KEGG" id="sfk:KY5_1831c"/>
<keyword evidence="1" id="KW-0812">Transmembrane</keyword>
<dbReference type="Proteomes" id="UP000221011">
    <property type="component" value="Chromosome"/>
</dbReference>
<gene>
    <name evidence="2" type="ORF">KY5_1831c</name>
</gene>
<name>A0A291Q559_9ACTN</name>
<feature type="transmembrane region" description="Helical" evidence="1">
    <location>
        <begin position="95"/>
        <end position="112"/>
    </location>
</feature>
<proteinExistence type="predicted"/>
<organism evidence="2 3">
    <name type="scientific">Streptomyces formicae</name>
    <dbReference type="NCBI Taxonomy" id="1616117"/>
    <lineage>
        <taxon>Bacteria</taxon>
        <taxon>Bacillati</taxon>
        <taxon>Actinomycetota</taxon>
        <taxon>Actinomycetes</taxon>
        <taxon>Kitasatosporales</taxon>
        <taxon>Streptomycetaceae</taxon>
        <taxon>Streptomyces</taxon>
    </lineage>
</organism>
<sequence length="121" mass="12824">MANTPRNPKELLAQADVASRAKHGAAVVKDQMRDTAAQVKDKVAEGAAHAEEYRAVAQVEEKVAEAARRVREGTPEPVRAAADNVARTGGKHPRALLAVVAGTGALLACAALRRRRRGERA</sequence>
<evidence type="ECO:0000256" key="1">
    <source>
        <dbReference type="SAM" id="Phobius"/>
    </source>
</evidence>
<evidence type="ECO:0000313" key="2">
    <source>
        <dbReference type="EMBL" id="ATL26849.1"/>
    </source>
</evidence>
<keyword evidence="3" id="KW-1185">Reference proteome</keyword>
<dbReference type="EMBL" id="CP022685">
    <property type="protein sequence ID" value="ATL26849.1"/>
    <property type="molecule type" value="Genomic_DNA"/>
</dbReference>
<evidence type="ECO:0008006" key="4">
    <source>
        <dbReference type="Google" id="ProtNLM"/>
    </source>
</evidence>
<dbReference type="AlphaFoldDB" id="A0A291Q559"/>
<keyword evidence="1" id="KW-0472">Membrane</keyword>
<reference evidence="2 3" key="1">
    <citation type="submission" date="2017-08" db="EMBL/GenBank/DDBJ databases">
        <title>Complete Genome Sequence of Streptomyces formicae KY5, the formicamycin producer.</title>
        <authorList>
            <person name="Holmes N.A."/>
            <person name="Devine R."/>
            <person name="Qin Z."/>
            <person name="Seipke R.F."/>
            <person name="Wilkinson B."/>
            <person name="Hutchings M.I."/>
        </authorList>
    </citation>
    <scope>NUCLEOTIDE SEQUENCE [LARGE SCALE GENOMIC DNA]</scope>
    <source>
        <strain evidence="2 3">KY5</strain>
    </source>
</reference>
<accession>A0A291Q559</accession>